<keyword evidence="1" id="KW-0732">Signal</keyword>
<feature type="chain" id="PRO_5045057262" evidence="1">
    <location>
        <begin position="22"/>
        <end position="161"/>
    </location>
</feature>
<gene>
    <name evidence="2" type="ORF">SK069_12425</name>
</gene>
<reference evidence="2 3" key="1">
    <citation type="submission" date="2023-11" db="EMBL/GenBank/DDBJ databases">
        <authorList>
            <person name="Xu M."/>
            <person name="Jiang T."/>
        </authorList>
    </citation>
    <scope>NUCLEOTIDE SEQUENCE [LARGE SCALE GENOMIC DNA]</scope>
    <source>
        <strain evidence="2 3">SD</strain>
    </source>
</reference>
<organism evidence="2 3">
    <name type="scientific">Patulibacter brassicae</name>
    <dbReference type="NCBI Taxonomy" id="1705717"/>
    <lineage>
        <taxon>Bacteria</taxon>
        <taxon>Bacillati</taxon>
        <taxon>Actinomycetota</taxon>
        <taxon>Thermoleophilia</taxon>
        <taxon>Solirubrobacterales</taxon>
        <taxon>Patulibacteraceae</taxon>
        <taxon>Patulibacter</taxon>
    </lineage>
</organism>
<keyword evidence="3" id="KW-1185">Reference proteome</keyword>
<evidence type="ECO:0000313" key="2">
    <source>
        <dbReference type="EMBL" id="MDX8152405.1"/>
    </source>
</evidence>
<evidence type="ECO:0000256" key="1">
    <source>
        <dbReference type="SAM" id="SignalP"/>
    </source>
</evidence>
<comment type="caution">
    <text evidence="2">The sequence shown here is derived from an EMBL/GenBank/DDBJ whole genome shotgun (WGS) entry which is preliminary data.</text>
</comment>
<proteinExistence type="predicted"/>
<protein>
    <submittedName>
        <fullName evidence="2">Uncharacterized protein</fullName>
    </submittedName>
</protein>
<name>A0ABU4VNQ5_9ACTN</name>
<accession>A0ABU4VNQ5</accession>
<feature type="signal peptide" evidence="1">
    <location>
        <begin position="1"/>
        <end position="21"/>
    </location>
</feature>
<dbReference type="RefSeq" id="WP_319954558.1">
    <property type="nucleotide sequence ID" value="NZ_JAXAVX010000005.1"/>
</dbReference>
<evidence type="ECO:0000313" key="3">
    <source>
        <dbReference type="Proteomes" id="UP001277761"/>
    </source>
</evidence>
<dbReference type="Proteomes" id="UP001277761">
    <property type="component" value="Unassembled WGS sequence"/>
</dbReference>
<dbReference type="EMBL" id="JAXAVX010000005">
    <property type="protein sequence ID" value="MDX8152405.1"/>
    <property type="molecule type" value="Genomic_DNA"/>
</dbReference>
<sequence>MRLRLPRVVLALAVVGGGLLAAGGPSAVARDATDGWYALQDRVEGPVPATVALPPGAPAASGRLRPAADTVMRGAARRIDETCGTIGAVPEGPARIAALRQLDLPMAELATLYRRAPGAGASTGPLRLVLLHAADAIALGCRDGDRAEMLRRAVVRGDRRT</sequence>